<keyword evidence="5" id="KW-0472">Membrane</keyword>
<gene>
    <name evidence="7" type="ORF">BFP71_10855</name>
</gene>
<dbReference type="SUPFAM" id="SSF46626">
    <property type="entry name" value="Cytochrome c"/>
    <property type="match status" value="2"/>
</dbReference>
<organism evidence="7 8">
    <name type="scientific">Roseivirga misakiensis</name>
    <dbReference type="NCBI Taxonomy" id="1563681"/>
    <lineage>
        <taxon>Bacteria</taxon>
        <taxon>Pseudomonadati</taxon>
        <taxon>Bacteroidota</taxon>
        <taxon>Cytophagia</taxon>
        <taxon>Cytophagales</taxon>
        <taxon>Roseivirgaceae</taxon>
        <taxon>Roseivirga</taxon>
    </lineage>
</organism>
<proteinExistence type="predicted"/>
<keyword evidence="1 4" id="KW-0349">Heme</keyword>
<dbReference type="Pfam" id="PF00034">
    <property type="entry name" value="Cytochrom_C"/>
    <property type="match status" value="1"/>
</dbReference>
<evidence type="ECO:0000256" key="3">
    <source>
        <dbReference type="ARBA" id="ARBA00023004"/>
    </source>
</evidence>
<name>A0A1E5SXY7_9BACT</name>
<dbReference type="InterPro" id="IPR036909">
    <property type="entry name" value="Cyt_c-like_dom_sf"/>
</dbReference>
<evidence type="ECO:0000313" key="8">
    <source>
        <dbReference type="Proteomes" id="UP000095552"/>
    </source>
</evidence>
<accession>A0A1E5SXY7</accession>
<dbReference type="PANTHER" id="PTHR35008:SF9">
    <property type="entry name" value="CYTOCHROME C DOMAIN-CONTAINING PROTEIN"/>
    <property type="match status" value="1"/>
</dbReference>
<dbReference type="Pfam" id="PF21342">
    <property type="entry name" value="SoxA-TsdA_cyt-c"/>
    <property type="match status" value="1"/>
</dbReference>
<protein>
    <submittedName>
        <fullName evidence="7">Cytochrome C</fullName>
    </submittedName>
</protein>
<dbReference type="GO" id="GO:0046872">
    <property type="term" value="F:metal ion binding"/>
    <property type="evidence" value="ECO:0007669"/>
    <property type="project" value="UniProtKB-KW"/>
</dbReference>
<evidence type="ECO:0000256" key="4">
    <source>
        <dbReference type="PROSITE-ProRule" id="PRU00433"/>
    </source>
</evidence>
<keyword evidence="5" id="KW-1133">Transmembrane helix</keyword>
<comment type="caution">
    <text evidence="7">The sequence shown here is derived from an EMBL/GenBank/DDBJ whole genome shotgun (WGS) entry which is preliminary data.</text>
</comment>
<evidence type="ECO:0000256" key="1">
    <source>
        <dbReference type="ARBA" id="ARBA00022617"/>
    </source>
</evidence>
<dbReference type="Proteomes" id="UP000095552">
    <property type="component" value="Unassembled WGS sequence"/>
</dbReference>
<feature type="domain" description="Cytochrome c" evidence="6">
    <location>
        <begin position="193"/>
        <end position="284"/>
    </location>
</feature>
<dbReference type="EMBL" id="MDGQ01000005">
    <property type="protein sequence ID" value="OEK03989.1"/>
    <property type="molecule type" value="Genomic_DNA"/>
</dbReference>
<dbReference type="InterPro" id="IPR051459">
    <property type="entry name" value="Cytochrome_c-type_DH"/>
</dbReference>
<dbReference type="InterPro" id="IPR009056">
    <property type="entry name" value="Cyt_c-like_dom"/>
</dbReference>
<dbReference type="AlphaFoldDB" id="A0A1E5SXY7"/>
<keyword evidence="5" id="KW-0812">Transmembrane</keyword>
<keyword evidence="3 4" id="KW-0408">Iron</keyword>
<sequence length="341" mass="38499">MDFPKVIRLVAQAVYAVFGLAILVLMLLIVLWVNPALISSNRVSPEDWRPRDAKTDLGTSPRDNLVKYGYEIITETSKHIGPMAPKVNVRYAGNNLSCQSCHLEAGRKTGSASFVGVANRFPQFRGRENKMGNLIERVNGCMERSMNGKVLPDNSLEMQAIIAYMEWLSENVPKDKEAQYKGFAKLEIPNKKADVNTGKALYIKHCQTCHMDNGQGQRPSENDKYLYPPLWGKDSYNHGAGMHRVITAAQFIKGNMPYLEATLDNPVLTDEEAYHVAAYINSFQRPQKANPEVDFPDKKLKPVSTPYGPWVDEFSPDQHKYGPFQPIMAWYEKELGIKKSK</sequence>
<evidence type="ECO:0000256" key="2">
    <source>
        <dbReference type="ARBA" id="ARBA00022723"/>
    </source>
</evidence>
<dbReference type="GO" id="GO:0009055">
    <property type="term" value="F:electron transfer activity"/>
    <property type="evidence" value="ECO:0007669"/>
    <property type="project" value="InterPro"/>
</dbReference>
<reference evidence="7 8" key="1">
    <citation type="submission" date="2016-08" db="EMBL/GenBank/DDBJ databases">
        <title>Draft genome of Fabibacter sp. strain SK-8.</title>
        <authorList>
            <person name="Wong S.-K."/>
            <person name="Hamasaki K."/>
            <person name="Yoshizawa S."/>
        </authorList>
    </citation>
    <scope>NUCLEOTIDE SEQUENCE [LARGE SCALE GENOMIC DNA]</scope>
    <source>
        <strain evidence="7 8">SK-8</strain>
    </source>
</reference>
<dbReference type="PROSITE" id="PS51007">
    <property type="entry name" value="CYTC"/>
    <property type="match status" value="1"/>
</dbReference>
<dbReference type="STRING" id="1563681.BFP71_10855"/>
<dbReference type="GO" id="GO:0020037">
    <property type="term" value="F:heme binding"/>
    <property type="evidence" value="ECO:0007669"/>
    <property type="project" value="InterPro"/>
</dbReference>
<dbReference type="RefSeq" id="WP_069835494.1">
    <property type="nucleotide sequence ID" value="NZ_MDGQ01000005.1"/>
</dbReference>
<dbReference type="Gene3D" id="1.10.760.10">
    <property type="entry name" value="Cytochrome c-like domain"/>
    <property type="match status" value="2"/>
</dbReference>
<keyword evidence="2 4" id="KW-0479">Metal-binding</keyword>
<feature type="transmembrane region" description="Helical" evidence="5">
    <location>
        <begin position="12"/>
        <end position="33"/>
    </location>
</feature>
<evidence type="ECO:0000259" key="6">
    <source>
        <dbReference type="PROSITE" id="PS51007"/>
    </source>
</evidence>
<evidence type="ECO:0000313" key="7">
    <source>
        <dbReference type="EMBL" id="OEK03989.1"/>
    </source>
</evidence>
<dbReference type="PANTHER" id="PTHR35008">
    <property type="entry name" value="BLL4482 PROTEIN-RELATED"/>
    <property type="match status" value="1"/>
</dbReference>
<evidence type="ECO:0000256" key="5">
    <source>
        <dbReference type="SAM" id="Phobius"/>
    </source>
</evidence>
<dbReference type="OrthoDB" id="9779283at2"/>
<keyword evidence="8" id="KW-1185">Reference proteome</keyword>